<dbReference type="RefSeq" id="WP_110671451.1">
    <property type="nucleotide sequence ID" value="NZ_PYBW01000080.1"/>
</dbReference>
<dbReference type="Proteomes" id="UP000248039">
    <property type="component" value="Unassembled WGS sequence"/>
</dbReference>
<keyword evidence="1" id="KW-1133">Transmembrane helix</keyword>
<gene>
    <name evidence="3" type="ORF">C7C46_21130</name>
</gene>
<evidence type="ECO:0000259" key="2">
    <source>
        <dbReference type="Pfam" id="PF20182"/>
    </source>
</evidence>
<dbReference type="AlphaFoldDB" id="A0A2V4NM09"/>
<dbReference type="InterPro" id="IPR050039">
    <property type="entry name" value="MAB_1171c-like"/>
</dbReference>
<dbReference type="NCBIfam" id="NF042915">
    <property type="entry name" value="MAB_1171c_fam"/>
    <property type="match status" value="1"/>
</dbReference>
<dbReference type="InterPro" id="IPR046675">
    <property type="entry name" value="DUF6545"/>
</dbReference>
<dbReference type="OrthoDB" id="3685619at2"/>
<dbReference type="EMBL" id="PYBW01000080">
    <property type="protein sequence ID" value="PYC76896.1"/>
    <property type="molecule type" value="Genomic_DNA"/>
</dbReference>
<feature type="transmembrane region" description="Helical" evidence="1">
    <location>
        <begin position="223"/>
        <end position="248"/>
    </location>
</feature>
<reference evidence="3 4" key="1">
    <citation type="submission" date="2018-03" db="EMBL/GenBank/DDBJ databases">
        <title>Bioinformatic expansion and discovery of thiopeptide antibiotics.</title>
        <authorList>
            <person name="Schwalen C.J."/>
            <person name="Hudson G.A."/>
            <person name="Mitchell D.A."/>
        </authorList>
    </citation>
    <scope>NUCLEOTIDE SEQUENCE [LARGE SCALE GENOMIC DNA]</scope>
    <source>
        <strain evidence="3 4">ATCC 21389</strain>
    </source>
</reference>
<feature type="transmembrane region" description="Helical" evidence="1">
    <location>
        <begin position="112"/>
        <end position="130"/>
    </location>
</feature>
<proteinExistence type="predicted"/>
<feature type="transmembrane region" description="Helical" evidence="1">
    <location>
        <begin position="150"/>
        <end position="171"/>
    </location>
</feature>
<feature type="transmembrane region" description="Helical" evidence="1">
    <location>
        <begin position="82"/>
        <end position="100"/>
    </location>
</feature>
<feature type="transmembrane region" description="Helical" evidence="1">
    <location>
        <begin position="45"/>
        <end position="62"/>
    </location>
</feature>
<evidence type="ECO:0000313" key="4">
    <source>
        <dbReference type="Proteomes" id="UP000248039"/>
    </source>
</evidence>
<feature type="domain" description="DUF6545" evidence="2">
    <location>
        <begin position="251"/>
        <end position="368"/>
    </location>
</feature>
<name>A0A2V4NM09_9ACTN</name>
<keyword evidence="1" id="KW-0812">Transmembrane</keyword>
<evidence type="ECO:0000256" key="1">
    <source>
        <dbReference type="SAM" id="Phobius"/>
    </source>
</evidence>
<evidence type="ECO:0000313" key="3">
    <source>
        <dbReference type="EMBL" id="PYC76896.1"/>
    </source>
</evidence>
<comment type="caution">
    <text evidence="3">The sequence shown here is derived from an EMBL/GenBank/DDBJ whole genome shotgun (WGS) entry which is preliminary data.</text>
</comment>
<accession>A0A2V4NM09</accession>
<feature type="transmembrane region" description="Helical" evidence="1">
    <location>
        <begin position="15"/>
        <end position="33"/>
    </location>
</feature>
<protein>
    <recommendedName>
        <fullName evidence="2">DUF6545 domain-containing protein</fullName>
    </recommendedName>
</protein>
<sequence length="370" mass="39187">MTGGHPGDQLPPHPSAVKLAILVLLWLVTLWRLPTALREPRKRALWTAFAGAAGLVTLGLPLPTRVIDGGTGIHNLVILGKHLIGLVACQASLTFVAETARPELARRLRRPALVVLAAAGAALAVNFSLVDQPSETADFYLGYPGSVPAACYAAIVAGYLGTAMGLGCWLFAGNVRRAATRSLRAGLTVLALGTAAGFCYSVLRVCQILAQLFERPMFLGEDALYSIEWAAIALVLLGSVIPAGGVALRALRDWRTARRLAPLWAALTAAVPEVVLTARLGRAPRVRLHRLVIEIRDAALVLAGYAETPLPVDADPAAEARWLHAAATRRRSGQAPGHRAAAAGDTEIAELDFDTETARLLRLAGAYARD</sequence>
<dbReference type="Pfam" id="PF20182">
    <property type="entry name" value="DUF6545"/>
    <property type="match status" value="1"/>
</dbReference>
<keyword evidence="1" id="KW-0472">Membrane</keyword>
<keyword evidence="4" id="KW-1185">Reference proteome</keyword>
<feature type="transmembrane region" description="Helical" evidence="1">
    <location>
        <begin position="183"/>
        <end position="203"/>
    </location>
</feature>
<organism evidence="3 4">
    <name type="scientific">Streptomyces tateyamensis</name>
    <dbReference type="NCBI Taxonomy" id="565073"/>
    <lineage>
        <taxon>Bacteria</taxon>
        <taxon>Bacillati</taxon>
        <taxon>Actinomycetota</taxon>
        <taxon>Actinomycetes</taxon>
        <taxon>Kitasatosporales</taxon>
        <taxon>Streptomycetaceae</taxon>
        <taxon>Streptomyces</taxon>
    </lineage>
</organism>